<keyword evidence="2" id="KW-1185">Reference proteome</keyword>
<dbReference type="InterPro" id="IPR040521">
    <property type="entry name" value="KDZ"/>
</dbReference>
<sequence>MQCYVVDGNFTAQHMKMNKPELDVSLSVGRGYMVSEAPYSIHLLQSLENREKSTCSNHRAINAANINKSNLRATGIGATACARHGCFVPHCVVDFQKGERPVIF</sequence>
<dbReference type="InParanoid" id="A0A0C3DUZ3"/>
<evidence type="ECO:0000313" key="1">
    <source>
        <dbReference type="EMBL" id="KIM59761.1"/>
    </source>
</evidence>
<dbReference type="OrthoDB" id="3214502at2759"/>
<accession>A0A0C3DUZ3</accession>
<gene>
    <name evidence="1" type="ORF">SCLCIDRAFT_125576</name>
</gene>
<reference evidence="2" key="2">
    <citation type="submission" date="2015-01" db="EMBL/GenBank/DDBJ databases">
        <title>Evolutionary Origins and Diversification of the Mycorrhizal Mutualists.</title>
        <authorList>
            <consortium name="DOE Joint Genome Institute"/>
            <consortium name="Mycorrhizal Genomics Consortium"/>
            <person name="Kohler A."/>
            <person name="Kuo A."/>
            <person name="Nagy L.G."/>
            <person name="Floudas D."/>
            <person name="Copeland A."/>
            <person name="Barry K.W."/>
            <person name="Cichocki N."/>
            <person name="Veneault-Fourrey C."/>
            <person name="LaButti K."/>
            <person name="Lindquist E.A."/>
            <person name="Lipzen A."/>
            <person name="Lundell T."/>
            <person name="Morin E."/>
            <person name="Murat C."/>
            <person name="Riley R."/>
            <person name="Ohm R."/>
            <person name="Sun H."/>
            <person name="Tunlid A."/>
            <person name="Henrissat B."/>
            <person name="Grigoriev I.V."/>
            <person name="Hibbett D.S."/>
            <person name="Martin F."/>
        </authorList>
    </citation>
    <scope>NUCLEOTIDE SEQUENCE [LARGE SCALE GENOMIC DNA]</scope>
    <source>
        <strain evidence="2">Foug A</strain>
    </source>
</reference>
<name>A0A0C3DUZ3_9AGAM</name>
<reference evidence="1 2" key="1">
    <citation type="submission" date="2014-04" db="EMBL/GenBank/DDBJ databases">
        <authorList>
            <consortium name="DOE Joint Genome Institute"/>
            <person name="Kuo A."/>
            <person name="Kohler A."/>
            <person name="Nagy L.G."/>
            <person name="Floudas D."/>
            <person name="Copeland A."/>
            <person name="Barry K.W."/>
            <person name="Cichocki N."/>
            <person name="Veneault-Fourrey C."/>
            <person name="LaButti K."/>
            <person name="Lindquist E.A."/>
            <person name="Lipzen A."/>
            <person name="Lundell T."/>
            <person name="Morin E."/>
            <person name="Murat C."/>
            <person name="Sun H."/>
            <person name="Tunlid A."/>
            <person name="Henrissat B."/>
            <person name="Grigoriev I.V."/>
            <person name="Hibbett D.S."/>
            <person name="Martin F."/>
            <person name="Nordberg H.P."/>
            <person name="Cantor M.N."/>
            <person name="Hua S.X."/>
        </authorList>
    </citation>
    <scope>NUCLEOTIDE SEQUENCE [LARGE SCALE GENOMIC DNA]</scope>
    <source>
        <strain evidence="1 2">Foug A</strain>
    </source>
</reference>
<organism evidence="1 2">
    <name type="scientific">Scleroderma citrinum Foug A</name>
    <dbReference type="NCBI Taxonomy" id="1036808"/>
    <lineage>
        <taxon>Eukaryota</taxon>
        <taxon>Fungi</taxon>
        <taxon>Dikarya</taxon>
        <taxon>Basidiomycota</taxon>
        <taxon>Agaricomycotina</taxon>
        <taxon>Agaricomycetes</taxon>
        <taxon>Agaricomycetidae</taxon>
        <taxon>Boletales</taxon>
        <taxon>Sclerodermatineae</taxon>
        <taxon>Sclerodermataceae</taxon>
        <taxon>Scleroderma</taxon>
    </lineage>
</organism>
<dbReference type="AlphaFoldDB" id="A0A0C3DUZ3"/>
<proteinExistence type="predicted"/>
<evidence type="ECO:0000313" key="2">
    <source>
        <dbReference type="Proteomes" id="UP000053989"/>
    </source>
</evidence>
<dbReference type="EMBL" id="KN822070">
    <property type="protein sequence ID" value="KIM59761.1"/>
    <property type="molecule type" value="Genomic_DNA"/>
</dbReference>
<dbReference type="HOGENOM" id="CLU_003703_4_4_1"/>
<protein>
    <submittedName>
        <fullName evidence="1">Uncharacterized protein</fullName>
    </submittedName>
</protein>
<dbReference type="Pfam" id="PF18758">
    <property type="entry name" value="KDZ"/>
    <property type="match status" value="1"/>
</dbReference>
<dbReference type="STRING" id="1036808.A0A0C3DUZ3"/>
<dbReference type="Proteomes" id="UP000053989">
    <property type="component" value="Unassembled WGS sequence"/>
</dbReference>